<dbReference type="Proteomes" id="UP000076078">
    <property type="component" value="Unassembled WGS sequence"/>
</dbReference>
<dbReference type="AlphaFoldDB" id="A0A151ZDS7"/>
<keyword evidence="2" id="KW-1185">Reference proteome</keyword>
<dbReference type="InParanoid" id="A0A151ZDS7"/>
<dbReference type="SUPFAM" id="SSF140860">
    <property type="entry name" value="Pseudo ankyrin repeat-like"/>
    <property type="match status" value="1"/>
</dbReference>
<protein>
    <recommendedName>
        <fullName evidence="3">Ankyrin repeat-containing protein</fullName>
    </recommendedName>
</protein>
<proteinExistence type="predicted"/>
<organism evidence="1 2">
    <name type="scientific">Tieghemostelium lacteum</name>
    <name type="common">Slime mold</name>
    <name type="synonym">Dictyostelium lacteum</name>
    <dbReference type="NCBI Taxonomy" id="361077"/>
    <lineage>
        <taxon>Eukaryota</taxon>
        <taxon>Amoebozoa</taxon>
        <taxon>Evosea</taxon>
        <taxon>Eumycetozoa</taxon>
        <taxon>Dictyostelia</taxon>
        <taxon>Dictyosteliales</taxon>
        <taxon>Raperosteliaceae</taxon>
        <taxon>Tieghemostelium</taxon>
    </lineage>
</organism>
<dbReference type="EMBL" id="LODT01000031">
    <property type="protein sequence ID" value="KYQ92060.1"/>
    <property type="molecule type" value="Genomic_DNA"/>
</dbReference>
<accession>A0A151ZDS7</accession>
<reference evidence="1 2" key="1">
    <citation type="submission" date="2015-12" db="EMBL/GenBank/DDBJ databases">
        <title>Dictyostelia acquired genes for synthesis and detection of signals that induce cell-type specialization by lateral gene transfer from prokaryotes.</title>
        <authorList>
            <person name="Gloeckner G."/>
            <person name="Schaap P."/>
        </authorList>
    </citation>
    <scope>NUCLEOTIDE SEQUENCE [LARGE SCALE GENOMIC DNA]</scope>
    <source>
        <strain evidence="1 2">TK</strain>
    </source>
</reference>
<comment type="caution">
    <text evidence="1">The sequence shown here is derived from an EMBL/GenBank/DDBJ whole genome shotgun (WGS) entry which is preliminary data.</text>
</comment>
<sequence>MMTSKWISNNGYFHLLVDKIENQKGFKLCYEAILIIVKKCNDHNLFRRIYDRHSGLFKQTERHYRYQTPPQVLLDNACLGNGNYSIVEFLYSQKFHFTNESLINSATVGDLKKFCLFLPVFNLNTPILQEKIFNEILRNGHFDILRYLMEKHHVLPRNFTGASQFPDIMWYLVNSGHFDCDSSQFKESLSECVSKNPSVFKTWVQECSEEFQIDLSLEIAISNENIEILDYFYKKQPSLFREDSLIFGIFKSIYHYKLKSFQFLMEKLILLYNDIDSVPVIEMRTAHFKSLCMNGSNEMLQCVMGYKMFNFNILEVEENFYFNLVSCFKCKNLENFQYLCKRFYDFIQKESVSNLFCFSKQSLGTIDSLDYLLVLEQYEIPINYHSLLHYCITVGSLQLPVLKHLLKTNTKLFDIITFGQLRIVMKLADHTITELILENVEMIDSQYSSNVNFCGSIEVLEYLLEKQLTPDNPNINYQSDTSTLILKCNKGGELKVKLLLPPLTCNRDPKHAIDIVLKSGLNPDICLDIPYLLHFVKTKQWDVIKQISDQFSTLPRTLKPITEFILQQVRPDKLYHCIDLYNISNNQLEILENSGILDGIEYLNVGVEKLYNIKSLKYFYYNHPNLFNKCIANDILLNPKLKLDNEECIQFLIHKGIKIGLNQMKQIVVRAIQLNNIHRADKWSFIKDPYYKELLELAYREIYNLKQFSFYGIENKLVRTFPVLWKLIRPPKDELLPTHAFITIEDNLIPFLTNNIPKQPDNPLLALKMSELVDRPLLDREILFIFLKQLLNTLLGRTDIMSKGYTFTDDKWLNFDEIPQMKVNVNLKLRIFDVTDYRNQKHYIQQLGYAFISDIEKAALNFKPEVTTTQIKIYFSEVDLKIISNKNTELYFRNYNFCKSVWSSIFFNAFNNLKSKLN</sequence>
<evidence type="ECO:0000313" key="1">
    <source>
        <dbReference type="EMBL" id="KYQ92060.1"/>
    </source>
</evidence>
<evidence type="ECO:0000313" key="2">
    <source>
        <dbReference type="Proteomes" id="UP000076078"/>
    </source>
</evidence>
<gene>
    <name evidence="1" type="ORF">DLAC_11670</name>
</gene>
<name>A0A151ZDS7_TIELA</name>
<evidence type="ECO:0008006" key="3">
    <source>
        <dbReference type="Google" id="ProtNLM"/>
    </source>
</evidence>